<accession>A0A176WNN6</accession>
<dbReference type="Pfam" id="PF17921">
    <property type="entry name" value="Integrase_H2C2"/>
    <property type="match status" value="1"/>
</dbReference>
<feature type="signal peptide" evidence="1">
    <location>
        <begin position="1"/>
        <end position="17"/>
    </location>
</feature>
<reference evidence="3" key="1">
    <citation type="submission" date="2016-03" db="EMBL/GenBank/DDBJ databases">
        <title>Mechanisms controlling the formation of the plant cell surface in tip-growing cells are functionally conserved among land plants.</title>
        <authorList>
            <person name="Honkanen S."/>
            <person name="Jones V.A."/>
            <person name="Morieri G."/>
            <person name="Champion C."/>
            <person name="Hetherington A.J."/>
            <person name="Kelly S."/>
            <person name="Saint-Marcoux D."/>
            <person name="Proust H."/>
            <person name="Prescott H."/>
            <person name="Dolan L."/>
        </authorList>
    </citation>
    <scope>NUCLEOTIDE SEQUENCE [LARGE SCALE GENOMIC DNA]</scope>
    <source>
        <tissue evidence="3">Whole gametophyte</tissue>
    </source>
</reference>
<organism evidence="3 4">
    <name type="scientific">Marchantia polymorpha subsp. ruderalis</name>
    <dbReference type="NCBI Taxonomy" id="1480154"/>
    <lineage>
        <taxon>Eukaryota</taxon>
        <taxon>Viridiplantae</taxon>
        <taxon>Streptophyta</taxon>
        <taxon>Embryophyta</taxon>
        <taxon>Marchantiophyta</taxon>
        <taxon>Marchantiopsida</taxon>
        <taxon>Marchantiidae</taxon>
        <taxon>Marchantiales</taxon>
        <taxon>Marchantiaceae</taxon>
        <taxon>Marchantia</taxon>
    </lineage>
</organism>
<comment type="caution">
    <text evidence="3">The sequence shown here is derived from an EMBL/GenBank/DDBJ whole genome shotgun (WGS) entry which is preliminary data.</text>
</comment>
<gene>
    <name evidence="3" type="ORF">AXG93_230s1030</name>
</gene>
<feature type="domain" description="Integrase zinc-binding" evidence="2">
    <location>
        <begin position="63"/>
        <end position="102"/>
    </location>
</feature>
<evidence type="ECO:0000313" key="3">
    <source>
        <dbReference type="EMBL" id="OAE34679.1"/>
    </source>
</evidence>
<evidence type="ECO:0000256" key="1">
    <source>
        <dbReference type="SAM" id="SignalP"/>
    </source>
</evidence>
<dbReference type="Gene3D" id="1.10.340.70">
    <property type="match status" value="1"/>
</dbReference>
<name>A0A176WNN6_MARPO</name>
<keyword evidence="1" id="KW-0732">Signal</keyword>
<dbReference type="InterPro" id="IPR041588">
    <property type="entry name" value="Integrase_H2C2"/>
</dbReference>
<feature type="chain" id="PRO_5008052685" description="Integrase zinc-binding domain-containing protein" evidence="1">
    <location>
        <begin position="18"/>
        <end position="139"/>
    </location>
</feature>
<evidence type="ECO:0000313" key="4">
    <source>
        <dbReference type="Proteomes" id="UP000077202"/>
    </source>
</evidence>
<evidence type="ECO:0000259" key="2">
    <source>
        <dbReference type="Pfam" id="PF17921"/>
    </source>
</evidence>
<keyword evidence="4" id="KW-1185">Reference proteome</keyword>
<dbReference type="EMBL" id="LVLJ01000358">
    <property type="protein sequence ID" value="OAE34679.1"/>
    <property type="molecule type" value="Genomic_DNA"/>
</dbReference>
<protein>
    <recommendedName>
        <fullName evidence="2">Integrase zinc-binding domain-containing protein</fullName>
    </recommendedName>
</protein>
<sequence>MVMWISVIFTMMRWCWSSYGPVRCHSGCQGARLCSPAGEEISIGGINVLQVWEDDRVRVVPHPAQRARIVRHAHEELRQFGVKRTYSLLLGQYWWRGMHTQASEGVAYAFLDRVLSHFGAPAEVLTDRGTEFQEEFEVL</sequence>
<proteinExistence type="predicted"/>
<dbReference type="Proteomes" id="UP000077202">
    <property type="component" value="Unassembled WGS sequence"/>
</dbReference>
<dbReference type="AlphaFoldDB" id="A0A176WNN6"/>